<gene>
    <name evidence="1" type="ORF">PHY01_03690</name>
</gene>
<dbReference type="EMBL" id="BJNG01000003">
    <property type="protein sequence ID" value="GEC18086.1"/>
    <property type="molecule type" value="Genomic_DNA"/>
</dbReference>
<reference evidence="1 2" key="1">
    <citation type="submission" date="2019-06" db="EMBL/GenBank/DDBJ databases">
        <title>Whole genome shotgun sequence of Pseudonocardia hydrocarbonoxydans NBRC 14498.</title>
        <authorList>
            <person name="Hosoyama A."/>
            <person name="Uohara A."/>
            <person name="Ohji S."/>
            <person name="Ichikawa N."/>
        </authorList>
    </citation>
    <scope>NUCLEOTIDE SEQUENCE [LARGE SCALE GENOMIC DNA]</scope>
    <source>
        <strain evidence="1 2">NBRC 14498</strain>
    </source>
</reference>
<dbReference type="AlphaFoldDB" id="A0A4Y3WL54"/>
<dbReference type="Proteomes" id="UP000320338">
    <property type="component" value="Unassembled WGS sequence"/>
</dbReference>
<comment type="caution">
    <text evidence="1">The sequence shown here is derived from an EMBL/GenBank/DDBJ whole genome shotgun (WGS) entry which is preliminary data.</text>
</comment>
<evidence type="ECO:0000313" key="2">
    <source>
        <dbReference type="Proteomes" id="UP000320338"/>
    </source>
</evidence>
<organism evidence="1 2">
    <name type="scientific">Pseudonocardia hydrocarbonoxydans</name>
    <dbReference type="NCBI Taxonomy" id="76726"/>
    <lineage>
        <taxon>Bacteria</taxon>
        <taxon>Bacillati</taxon>
        <taxon>Actinomycetota</taxon>
        <taxon>Actinomycetes</taxon>
        <taxon>Pseudonocardiales</taxon>
        <taxon>Pseudonocardiaceae</taxon>
        <taxon>Pseudonocardia</taxon>
    </lineage>
</organism>
<proteinExistence type="predicted"/>
<name>A0A4Y3WL54_9PSEU</name>
<keyword evidence="2" id="KW-1185">Reference proteome</keyword>
<accession>A0A4Y3WL54</accession>
<protein>
    <submittedName>
        <fullName evidence="1">Uncharacterized protein</fullName>
    </submittedName>
</protein>
<sequence length="152" mass="16645">MFVSLIAVAGTLLGSFSTYLFQRRTALHTEAAARRERLRQDRLAACAGYAAAVTEVRRAVVTAWFRRDVRDDEWRAAMTEADRLGAAAEAALVRLLLLCDDEELRRCADVLSAQLGVLRAAEDLPGLQEREAAFTAARAAFVDAARRVVGHG</sequence>
<evidence type="ECO:0000313" key="1">
    <source>
        <dbReference type="EMBL" id="GEC18086.1"/>
    </source>
</evidence>